<proteinExistence type="predicted"/>
<reference evidence="2 3" key="1">
    <citation type="submission" date="2019-05" db="EMBL/GenBank/DDBJ databases">
        <title>Another draft genome of Portunus trituberculatus and its Hox gene families provides insights of decapod evolution.</title>
        <authorList>
            <person name="Jeong J.-H."/>
            <person name="Song I."/>
            <person name="Kim S."/>
            <person name="Choi T."/>
            <person name="Kim D."/>
            <person name="Ryu S."/>
            <person name="Kim W."/>
        </authorList>
    </citation>
    <scope>NUCLEOTIDE SEQUENCE [LARGE SCALE GENOMIC DNA]</scope>
    <source>
        <tissue evidence="2">Muscle</tissue>
    </source>
</reference>
<dbReference type="AlphaFoldDB" id="A0A5B7IVJ1"/>
<keyword evidence="3" id="KW-1185">Reference proteome</keyword>
<evidence type="ECO:0000313" key="2">
    <source>
        <dbReference type="EMBL" id="MPC85477.1"/>
    </source>
</evidence>
<dbReference type="EMBL" id="VSRR010068564">
    <property type="protein sequence ID" value="MPC85477.1"/>
    <property type="molecule type" value="Genomic_DNA"/>
</dbReference>
<accession>A0A5B7IVJ1</accession>
<dbReference type="Proteomes" id="UP000324222">
    <property type="component" value="Unassembled WGS sequence"/>
</dbReference>
<sequence>MTFHFTTTTTTTITKQILSLLLSHCCILALAIHRHFPDSFHYTFKALYCLYPQRHSFHTYTQIFHPSHALNTILLHHPFSGASSTPLDGQLTKFRAPPRGTLPSPNVDKGREDNRTRGRAIATPPDFYNTVKYVRYLLPGILL</sequence>
<feature type="region of interest" description="Disordered" evidence="1">
    <location>
        <begin position="95"/>
        <end position="121"/>
    </location>
</feature>
<evidence type="ECO:0000256" key="1">
    <source>
        <dbReference type="SAM" id="MobiDB-lite"/>
    </source>
</evidence>
<evidence type="ECO:0000313" key="3">
    <source>
        <dbReference type="Proteomes" id="UP000324222"/>
    </source>
</evidence>
<comment type="caution">
    <text evidence="2">The sequence shown here is derived from an EMBL/GenBank/DDBJ whole genome shotgun (WGS) entry which is preliminary data.</text>
</comment>
<protein>
    <submittedName>
        <fullName evidence="2">Uncharacterized protein</fullName>
    </submittedName>
</protein>
<gene>
    <name evidence="2" type="ORF">E2C01_080255</name>
</gene>
<organism evidence="2 3">
    <name type="scientific">Portunus trituberculatus</name>
    <name type="common">Swimming crab</name>
    <name type="synonym">Neptunus trituberculatus</name>
    <dbReference type="NCBI Taxonomy" id="210409"/>
    <lineage>
        <taxon>Eukaryota</taxon>
        <taxon>Metazoa</taxon>
        <taxon>Ecdysozoa</taxon>
        <taxon>Arthropoda</taxon>
        <taxon>Crustacea</taxon>
        <taxon>Multicrustacea</taxon>
        <taxon>Malacostraca</taxon>
        <taxon>Eumalacostraca</taxon>
        <taxon>Eucarida</taxon>
        <taxon>Decapoda</taxon>
        <taxon>Pleocyemata</taxon>
        <taxon>Brachyura</taxon>
        <taxon>Eubrachyura</taxon>
        <taxon>Portunoidea</taxon>
        <taxon>Portunidae</taxon>
        <taxon>Portuninae</taxon>
        <taxon>Portunus</taxon>
    </lineage>
</organism>
<name>A0A5B7IVJ1_PORTR</name>